<dbReference type="AlphaFoldDB" id="A0A1H8ZD68"/>
<evidence type="ECO:0000313" key="3">
    <source>
        <dbReference type="Proteomes" id="UP000199114"/>
    </source>
</evidence>
<dbReference type="Proteomes" id="UP000199114">
    <property type="component" value="Unassembled WGS sequence"/>
</dbReference>
<evidence type="ECO:0000259" key="1">
    <source>
        <dbReference type="Pfam" id="PF23455"/>
    </source>
</evidence>
<dbReference type="EMBL" id="FOFD01000001">
    <property type="protein sequence ID" value="SEP62323.1"/>
    <property type="molecule type" value="Genomic_DNA"/>
</dbReference>
<dbReference type="NCBIfam" id="NF033497">
    <property type="entry name" value="rubre_like_arch"/>
    <property type="match status" value="1"/>
</dbReference>
<dbReference type="InterPro" id="IPR055553">
    <property type="entry name" value="DUF7129"/>
</dbReference>
<reference evidence="3" key="1">
    <citation type="submission" date="2016-10" db="EMBL/GenBank/DDBJ databases">
        <authorList>
            <person name="Varghese N."/>
            <person name="Submissions S."/>
        </authorList>
    </citation>
    <scope>NUCLEOTIDE SEQUENCE [LARGE SCALE GENOMIC DNA]</scope>
    <source>
        <strain evidence="3">DSM 25055</strain>
    </source>
</reference>
<evidence type="ECO:0000313" key="2">
    <source>
        <dbReference type="EMBL" id="SEP62323.1"/>
    </source>
</evidence>
<gene>
    <name evidence="2" type="ORF">SAMN04489841_0136</name>
</gene>
<dbReference type="SUPFAM" id="SSF57802">
    <property type="entry name" value="Rubredoxin-like"/>
    <property type="match status" value="1"/>
</dbReference>
<feature type="domain" description="DUF7129" evidence="1">
    <location>
        <begin position="25"/>
        <end position="57"/>
    </location>
</feature>
<proteinExistence type="predicted"/>
<accession>A0A1H8ZD68</accession>
<sequence length="62" mass="6891">MRRTAESDPLVVTIMSYKDAELDPESESTYECFDCGTVVSTTSPNACPKCGAEMRNRRTPIE</sequence>
<name>A0A1H8ZD68_9EURY</name>
<dbReference type="Pfam" id="PF23455">
    <property type="entry name" value="DUF7129"/>
    <property type="match status" value="1"/>
</dbReference>
<keyword evidence="3" id="KW-1185">Reference proteome</keyword>
<dbReference type="STRING" id="1186196.SAMN04489841_0136"/>
<protein>
    <recommendedName>
        <fullName evidence="1">DUF7129 domain-containing protein</fullName>
    </recommendedName>
</protein>
<organism evidence="2 3">
    <name type="scientific">Natrinema salaciae</name>
    <dbReference type="NCBI Taxonomy" id="1186196"/>
    <lineage>
        <taxon>Archaea</taxon>
        <taxon>Methanobacteriati</taxon>
        <taxon>Methanobacteriota</taxon>
        <taxon>Stenosarchaea group</taxon>
        <taxon>Halobacteria</taxon>
        <taxon>Halobacteriales</taxon>
        <taxon>Natrialbaceae</taxon>
        <taxon>Natrinema</taxon>
    </lineage>
</organism>